<dbReference type="InterPro" id="IPR000679">
    <property type="entry name" value="Znf_GATA"/>
</dbReference>
<dbReference type="FunFam" id="3.40.50.300:FF:001091">
    <property type="entry name" value="Probable disease resistance protein At1g61300"/>
    <property type="match status" value="1"/>
</dbReference>
<dbReference type="InterPro" id="IPR042197">
    <property type="entry name" value="Apaf_helical"/>
</dbReference>
<dbReference type="InterPro" id="IPR032675">
    <property type="entry name" value="LRR_dom_sf"/>
</dbReference>
<dbReference type="InterPro" id="IPR010399">
    <property type="entry name" value="Tify_dom"/>
</dbReference>
<dbReference type="GO" id="GO:0008270">
    <property type="term" value="F:zinc ion binding"/>
    <property type="evidence" value="ECO:0007669"/>
    <property type="project" value="UniProtKB-KW"/>
</dbReference>
<feature type="region of interest" description="Disordered" evidence="12">
    <location>
        <begin position="752"/>
        <end position="821"/>
    </location>
</feature>
<evidence type="ECO:0000259" key="15">
    <source>
        <dbReference type="PROSITE" id="PS51320"/>
    </source>
</evidence>
<dbReference type="Gene3D" id="1.10.8.430">
    <property type="entry name" value="Helical domain of apoptotic protease-activating factors"/>
    <property type="match status" value="1"/>
</dbReference>
<dbReference type="Gene3D" id="3.30.50.10">
    <property type="entry name" value="Erythroid Transcription Factor GATA-1, subunit A"/>
    <property type="match status" value="1"/>
</dbReference>
<comment type="similarity">
    <text evidence="3">Belongs to the ARS2 family.</text>
</comment>
<keyword evidence="10" id="KW-0863">Zinc-finger</keyword>
<feature type="region of interest" description="Disordered" evidence="12">
    <location>
        <begin position="330"/>
        <end position="354"/>
    </location>
</feature>
<keyword evidence="9 11" id="KW-0539">Nucleus</keyword>
<feature type="region of interest" description="Disordered" evidence="12">
    <location>
        <begin position="495"/>
        <end position="544"/>
    </location>
</feature>
<dbReference type="CDD" id="cd00202">
    <property type="entry name" value="ZnF_GATA"/>
    <property type="match status" value="1"/>
</dbReference>
<keyword evidence="17" id="KW-1185">Reference proteome</keyword>
<dbReference type="InterPro" id="IPR010402">
    <property type="entry name" value="CCT_domain"/>
</dbReference>
<dbReference type="GO" id="GO:0002758">
    <property type="term" value="P:innate immune response-activating signaling pathway"/>
    <property type="evidence" value="ECO:0007669"/>
    <property type="project" value="UniProtKB-ARBA"/>
</dbReference>
<dbReference type="InterPro" id="IPR027417">
    <property type="entry name" value="P-loop_NTPase"/>
</dbReference>
<evidence type="ECO:0000256" key="9">
    <source>
        <dbReference type="ARBA" id="ARBA00023242"/>
    </source>
</evidence>
<dbReference type="PROSITE" id="PS51320">
    <property type="entry name" value="TIFY"/>
    <property type="match status" value="1"/>
</dbReference>
<dbReference type="GO" id="GO:0016604">
    <property type="term" value="C:nuclear body"/>
    <property type="evidence" value="ECO:0007669"/>
    <property type="project" value="TreeGrafter"/>
</dbReference>
<feature type="domain" description="Tify" evidence="15">
    <location>
        <begin position="121"/>
        <end position="156"/>
    </location>
</feature>
<dbReference type="Pfam" id="PF00931">
    <property type="entry name" value="NB-ARC"/>
    <property type="match status" value="1"/>
</dbReference>
<evidence type="ECO:0000256" key="4">
    <source>
        <dbReference type="ARBA" id="ARBA00007722"/>
    </source>
</evidence>
<dbReference type="GO" id="GO:0031053">
    <property type="term" value="P:primary miRNA processing"/>
    <property type="evidence" value="ECO:0007669"/>
    <property type="project" value="TreeGrafter"/>
</dbReference>
<dbReference type="eggNOG" id="KOG1601">
    <property type="taxonomic scope" value="Eukaryota"/>
</dbReference>
<dbReference type="Pfam" id="PF00320">
    <property type="entry name" value="GATA"/>
    <property type="match status" value="1"/>
</dbReference>
<dbReference type="PANTHER" id="PTHR13165:SF0">
    <property type="entry name" value="SERRATE RNA EFFECTOR MOLECULE HOMOLOG"/>
    <property type="match status" value="1"/>
</dbReference>
<evidence type="ECO:0000256" key="10">
    <source>
        <dbReference type="PROSITE-ProRule" id="PRU00094"/>
    </source>
</evidence>
<dbReference type="PANTHER" id="PTHR13165">
    <property type="entry name" value="ARSENITE-RESISTANCE PROTEIN 2"/>
    <property type="match status" value="1"/>
</dbReference>
<dbReference type="InterPro" id="IPR002182">
    <property type="entry name" value="NB-ARC"/>
</dbReference>
<dbReference type="SUPFAM" id="SSF52058">
    <property type="entry name" value="L domain-like"/>
    <property type="match status" value="1"/>
</dbReference>
<evidence type="ECO:0000256" key="7">
    <source>
        <dbReference type="ARBA" id="ARBA00023015"/>
    </source>
</evidence>
<dbReference type="GO" id="GO:0043531">
    <property type="term" value="F:ADP binding"/>
    <property type="evidence" value="ECO:0007669"/>
    <property type="project" value="InterPro"/>
</dbReference>
<feature type="region of interest" description="Disordered" evidence="12">
    <location>
        <begin position="215"/>
        <end position="253"/>
    </location>
</feature>
<keyword evidence="10" id="KW-0479">Metal-binding</keyword>
<keyword evidence="5" id="KW-0677">Repeat</keyword>
<dbReference type="Pfam" id="PF06200">
    <property type="entry name" value="tify"/>
    <property type="match status" value="1"/>
</dbReference>
<evidence type="ECO:0000256" key="12">
    <source>
        <dbReference type="SAM" id="MobiDB-lite"/>
    </source>
</evidence>
<dbReference type="FunFam" id="1.10.10.10:FF:000322">
    <property type="entry name" value="Probable disease resistance protein At1g63360"/>
    <property type="match status" value="1"/>
</dbReference>
<dbReference type="PROSITE" id="PS50114">
    <property type="entry name" value="GATA_ZN_FINGER_2"/>
    <property type="match status" value="1"/>
</dbReference>
<dbReference type="EnsemblPlants" id="ONIVA06G28780.1">
    <property type="protein sequence ID" value="ONIVA06G28780.1"/>
    <property type="gene ID" value="ONIVA06G28780"/>
</dbReference>
<dbReference type="PROSITE" id="PS51017">
    <property type="entry name" value="CCT"/>
    <property type="match status" value="1"/>
</dbReference>
<dbReference type="PRINTS" id="PR00364">
    <property type="entry name" value="DISEASERSIST"/>
</dbReference>
<dbReference type="InterPro" id="IPR013088">
    <property type="entry name" value="Znf_NHR/GATA"/>
</dbReference>
<dbReference type="GO" id="GO:0043565">
    <property type="term" value="F:sequence-specific DNA binding"/>
    <property type="evidence" value="ECO:0007669"/>
    <property type="project" value="InterPro"/>
</dbReference>
<evidence type="ECO:0000256" key="1">
    <source>
        <dbReference type="ARBA" id="ARBA00002206"/>
    </source>
</evidence>
<feature type="region of interest" description="Disordered" evidence="12">
    <location>
        <begin position="1"/>
        <end position="88"/>
    </location>
</feature>
<keyword evidence="7" id="KW-0805">Transcription regulation</keyword>
<dbReference type="Proteomes" id="UP000006591">
    <property type="component" value="Chromosome 6"/>
</dbReference>
<comment type="function">
    <text evidence="1">Transcriptional activator that specifically binds 5'-GATA-3' or 5'-GAT-3' motifs within gene promoters.</text>
</comment>
<protein>
    <submittedName>
        <fullName evidence="16">Uncharacterized protein</fullName>
    </submittedName>
</protein>
<reference evidence="16" key="2">
    <citation type="submission" date="2018-04" db="EMBL/GenBank/DDBJ databases">
        <title>OnivRS2 (Oryza nivara Reference Sequence Version 2).</title>
        <authorList>
            <person name="Zhang J."/>
            <person name="Kudrna D."/>
            <person name="Lee S."/>
            <person name="Talag J."/>
            <person name="Rajasekar S."/>
            <person name="Welchert J."/>
            <person name="Hsing Y.-I."/>
            <person name="Wing R.A."/>
        </authorList>
    </citation>
    <scope>NUCLEOTIDE SEQUENCE [LARGE SCALE GENOMIC DNA]</scope>
    <source>
        <strain evidence="16">SL10</strain>
    </source>
</reference>
<dbReference type="InterPro" id="IPR021933">
    <property type="entry name" value="SERRATE/Ars2_N"/>
</dbReference>
<dbReference type="SMART" id="SM00979">
    <property type="entry name" value="TIFY"/>
    <property type="match status" value="1"/>
</dbReference>
<name>A0A0E0HUV9_ORYNI</name>
<dbReference type="SUPFAM" id="SSF57716">
    <property type="entry name" value="Glucocorticoid receptor-like (DNA-binding domain)"/>
    <property type="match status" value="1"/>
</dbReference>
<comment type="similarity">
    <text evidence="4">Belongs to the type IV zinc-finger family. Class C subfamily.</text>
</comment>
<dbReference type="InterPro" id="IPR036388">
    <property type="entry name" value="WH-like_DNA-bd_sf"/>
</dbReference>
<accession>A0A0E0HUV9</accession>
<evidence type="ECO:0000313" key="16">
    <source>
        <dbReference type="EnsemblPlants" id="ONIVA06G28780.1"/>
    </source>
</evidence>
<dbReference type="GO" id="GO:0006355">
    <property type="term" value="P:regulation of DNA-templated transcription"/>
    <property type="evidence" value="ECO:0007669"/>
    <property type="project" value="InterPro"/>
</dbReference>
<evidence type="ECO:0000256" key="2">
    <source>
        <dbReference type="ARBA" id="ARBA00004123"/>
    </source>
</evidence>
<dbReference type="InterPro" id="IPR013087">
    <property type="entry name" value="Znf_C2H2_type"/>
</dbReference>
<evidence type="ECO:0000313" key="17">
    <source>
        <dbReference type="Proteomes" id="UP000006591"/>
    </source>
</evidence>
<feature type="compositionally biased region" description="Basic and acidic residues" evidence="12">
    <location>
        <begin position="772"/>
        <end position="811"/>
    </location>
</feature>
<organism evidence="16">
    <name type="scientific">Oryza nivara</name>
    <name type="common">Indian wild rice</name>
    <name type="synonym">Oryza sativa f. spontanea</name>
    <dbReference type="NCBI Taxonomy" id="4536"/>
    <lineage>
        <taxon>Eukaryota</taxon>
        <taxon>Viridiplantae</taxon>
        <taxon>Streptophyta</taxon>
        <taxon>Embryophyta</taxon>
        <taxon>Tracheophyta</taxon>
        <taxon>Spermatophyta</taxon>
        <taxon>Magnoliopsida</taxon>
        <taxon>Liliopsida</taxon>
        <taxon>Poales</taxon>
        <taxon>Poaceae</taxon>
        <taxon>BOP clade</taxon>
        <taxon>Oryzoideae</taxon>
        <taxon>Oryzeae</taxon>
        <taxon>Oryzinae</taxon>
        <taxon>Oryza</taxon>
    </lineage>
</organism>
<dbReference type="InterPro" id="IPR039727">
    <property type="entry name" value="SE/Ars2"/>
</dbReference>
<dbReference type="OMA" id="LEDKMCP"/>
<feature type="domain" description="CCT" evidence="14">
    <location>
        <begin position="182"/>
        <end position="224"/>
    </location>
</feature>
<dbReference type="Gene3D" id="1.10.10.10">
    <property type="entry name" value="Winged helix-like DNA-binding domain superfamily/Winged helix DNA-binding domain"/>
    <property type="match status" value="1"/>
</dbReference>
<feature type="compositionally biased region" description="Basic and acidic residues" evidence="12">
    <location>
        <begin position="343"/>
        <end position="354"/>
    </location>
</feature>
<dbReference type="Pfam" id="PF23598">
    <property type="entry name" value="LRR_14"/>
    <property type="match status" value="1"/>
</dbReference>
<evidence type="ECO:0000256" key="11">
    <source>
        <dbReference type="PROSITE-ProRule" id="PRU00357"/>
    </source>
</evidence>
<evidence type="ECO:0000259" key="14">
    <source>
        <dbReference type="PROSITE" id="PS51017"/>
    </source>
</evidence>
<feature type="compositionally biased region" description="Basic and acidic residues" evidence="12">
    <location>
        <begin position="48"/>
        <end position="60"/>
    </location>
</feature>
<proteinExistence type="inferred from homology"/>
<dbReference type="Pfam" id="PF04959">
    <property type="entry name" value="ARS2"/>
    <property type="match status" value="1"/>
</dbReference>
<feature type="compositionally biased region" description="Low complexity" evidence="12">
    <location>
        <begin position="25"/>
        <end position="47"/>
    </location>
</feature>
<evidence type="ECO:0000259" key="13">
    <source>
        <dbReference type="PROSITE" id="PS50114"/>
    </source>
</evidence>
<dbReference type="SUPFAM" id="SSF52540">
    <property type="entry name" value="P-loop containing nucleoside triphosphate hydrolases"/>
    <property type="match status" value="1"/>
</dbReference>
<dbReference type="InterPro" id="IPR055414">
    <property type="entry name" value="LRR_R13L4/SHOC2-like"/>
</dbReference>
<dbReference type="HOGENOM" id="CLU_237817_0_0_1"/>
<reference evidence="16" key="1">
    <citation type="submission" date="2015-04" db="UniProtKB">
        <authorList>
            <consortium name="EnsemblPlants"/>
        </authorList>
    </citation>
    <scope>IDENTIFICATION</scope>
    <source>
        <strain evidence="16">SL10</strain>
    </source>
</reference>
<keyword evidence="8" id="KW-0804">Transcription</keyword>
<dbReference type="Pfam" id="PF23559">
    <property type="entry name" value="WHD_DRP"/>
    <property type="match status" value="1"/>
</dbReference>
<sequence length="1812" mass="204410">MSHHDGSKPYQPRRGPERPPPPAPADDAAAHVAPTVDHLAAVAAEAEAMARFEEEHRALGAEEEDEEEEDELEEEEEEMEEDEDAQHHEGVGGEVAVPMDAEAAAQLDPHGGMLAASGAVQPMASNQLTLSFQGEVYVFDSVSPDKVQAVLLLLGGRELNPGLGSGASSSAPYSKRLNFPHRVASLMRFREKRKERNFDKKIRYSVRKEVALRMQRNRGQFTSSKPKGDEATSELTASDGSPNWGSVEGRPPSAAECHHCGINAKATPMMRRGPDGPRTLCNACGLMWANKGMLRDLSKAPPTPIQVVASVNDGNGSAAAPTTEQEIPAPATVNGHESSTYGYDHERGGGRGGYDDDRYHGRYQNRAAGEDSSPRAKFRFDLRNWADSGFGASNDGPGITQREGLMTYKQFIQVLEDDISPAEAEKRYQEYRTEYITTQKRAYFDLNKNDDRLKDKYHPTNLSSVIDRRNDSCKATAKDFFHDLQNGTLDLGPGITAAAASGSDGNSDDDGDSDKRRKHGRGSSKETDPLSGAPVAHPVSSESRRVQVDIEQALALVHKLDTEKGIVGNILSSGDHDKSDVDKSHIGSMGPIIIIRGLTTVKGLEGVELLDTLLTYLWRIHGVDYYGMSETNEAKGSRHVRADNKMSNTTNINAADWEKKVDTFWQERLRGQDPMVILAAKDKIDAAAVEVLEPYVRKIRDEKYGWKYGCGAKGCTKLFHAPEFVHKHLRLKHPELVLELTSKVREDLYFQNYMNDPNAPGGTPVMQQSAPDKSRQRPGMDNRLRYDRANRREYDRAERDGSRYGRGDRSPSLDGADDQMFDAFRGRGPNAPFVPELPAPPILMPIPGAGPLGPFVPAPPEIAMHMLREQGPPPPFEPNGPPHANPGVLGPMMGGPAPIITMPPSFRQDPRRLRRKVAFSLGEGALVKLGTEVVEAASVLTYFEHSMKQIESEFTIMRAFISQVRDVAHDVEDIVDEYAYLAAQAIDTGTFFKRKFQQTKNVAAWQNISRQISQVETRIQRLSAMRNRYGISIDEKSSSNMSQYPRQLSVSDSAYLTDDTEIVGNASVTRRLTQWVLEERQDRSVMSTFGMGGVGKTTIASSIFKNQQFMMAFACNAWITLSQSYEIEDLLRQISKQLMDQQVYLASNVEAMNRIKLIEELQIYLKRRKYLIVLDDVWDKDVWLFLNYAFVRNNLGGRVLITTRKKDVAFLADHNCVVELEALPHTEAWHLFCKKAFRRLEDKMCPENLRPWAEKIVTKCQGLPLAIVAIGSLLSYREFEEQEWKLFYNQLGWQLANNPELNWIANILNLSLNDLPSYLRSCFLYCSLFPEDCRIKRKMHVELWIAEGLVEERGDGTTMEEVARCYLTELTQRSLLAVIERNACGRARTFRMHDLVREMASIIAKKERLAFSYDNVGITQVAHEYRRLWIQKDAQSLRYLGGSKLRSFVLLDIGEPSSWIYDALSRFRLLRVLCLRFANIEQVPGVVTELYNLHYLDLSHTKVKHIPASFKNLINLQFLDIRSSYVEELPLEITLLTNLRHLYAYVIHDLQERSLDCISATKIPGNICHLKNLQALQTVSANKDLVSQLGNLTRMRSLCVMKALSNLKVFWLAGKLEGGVLPPMFAKLEKITELKLDWSGLKKDHIESFSYMLNLVVLVLTGAYDGERLNFHAKWFPKLNLLQLADMEHLNRIEIEDGSMMCLRELDLVGLRNLNEVPKGIRYIRTLHEMIITDMPKEFIVKIQGSDRYIVQHVPNIHIFESSDFQAVNNFIRLPHLTKRQFIVDFPHRPNGTVPYVSRAKCTIRLNYTWKF</sequence>
<dbReference type="PROSITE" id="PS00028">
    <property type="entry name" value="ZINC_FINGER_C2H2_1"/>
    <property type="match status" value="1"/>
</dbReference>
<evidence type="ECO:0000256" key="6">
    <source>
        <dbReference type="ARBA" id="ARBA00022821"/>
    </source>
</evidence>
<keyword evidence="6" id="KW-0611">Plant defense</keyword>
<comment type="subcellular location">
    <subcellularLocation>
        <location evidence="2 11">Nucleus</location>
    </subcellularLocation>
</comment>
<dbReference type="InterPro" id="IPR058922">
    <property type="entry name" value="WHD_DRP"/>
</dbReference>
<dbReference type="Gene3D" id="3.40.50.300">
    <property type="entry name" value="P-loop containing nucleotide triphosphate hydrolases"/>
    <property type="match status" value="1"/>
</dbReference>
<feature type="compositionally biased region" description="Polar residues" evidence="12">
    <location>
        <begin position="233"/>
        <end position="244"/>
    </location>
</feature>
<evidence type="ECO:0000256" key="3">
    <source>
        <dbReference type="ARBA" id="ARBA00005407"/>
    </source>
</evidence>
<feature type="domain" description="GATA-type" evidence="13">
    <location>
        <begin position="251"/>
        <end position="299"/>
    </location>
</feature>
<feature type="compositionally biased region" description="Acidic residues" evidence="12">
    <location>
        <begin position="61"/>
        <end position="84"/>
    </location>
</feature>
<dbReference type="eggNOG" id="KOG2295">
    <property type="taxonomic scope" value="Eukaryota"/>
</dbReference>
<dbReference type="PROSITE" id="PS00344">
    <property type="entry name" value="GATA_ZN_FINGER_1"/>
    <property type="match status" value="1"/>
</dbReference>
<dbReference type="Gramene" id="ONIVA06G28780.1">
    <property type="protein sequence ID" value="ONIVA06G28780.1"/>
    <property type="gene ID" value="ONIVA06G28780"/>
</dbReference>
<evidence type="ECO:0000256" key="8">
    <source>
        <dbReference type="ARBA" id="ARBA00023163"/>
    </source>
</evidence>
<dbReference type="Pfam" id="PF12066">
    <property type="entry name" value="SERRATE_Ars2_N"/>
    <property type="match status" value="1"/>
</dbReference>
<dbReference type="GO" id="GO:0009626">
    <property type="term" value="P:plant-type hypersensitive response"/>
    <property type="evidence" value="ECO:0007669"/>
    <property type="project" value="UniProtKB-ARBA"/>
</dbReference>
<dbReference type="InterPro" id="IPR007042">
    <property type="entry name" value="SERRATE/Ars2_C"/>
</dbReference>
<dbReference type="SMART" id="SM00401">
    <property type="entry name" value="ZnF_GATA"/>
    <property type="match status" value="1"/>
</dbReference>
<dbReference type="STRING" id="4536.A0A0E0HUV9"/>
<dbReference type="eggNOG" id="KOG4658">
    <property type="taxonomic scope" value="Eukaryota"/>
</dbReference>
<evidence type="ECO:0000256" key="5">
    <source>
        <dbReference type="ARBA" id="ARBA00022737"/>
    </source>
</evidence>
<dbReference type="GO" id="GO:0042742">
    <property type="term" value="P:defense response to bacterium"/>
    <property type="evidence" value="ECO:0007669"/>
    <property type="project" value="UniProtKB-ARBA"/>
</dbReference>
<dbReference type="Pfam" id="PF06203">
    <property type="entry name" value="CCT"/>
    <property type="match status" value="1"/>
</dbReference>
<keyword evidence="10" id="KW-0862">Zinc</keyword>
<dbReference type="Gene3D" id="3.80.10.10">
    <property type="entry name" value="Ribonuclease Inhibitor"/>
    <property type="match status" value="2"/>
</dbReference>